<dbReference type="SUPFAM" id="SSF47413">
    <property type="entry name" value="lambda repressor-like DNA-binding domains"/>
    <property type="match status" value="1"/>
</dbReference>
<feature type="domain" description="HTH lacI-type" evidence="4">
    <location>
        <begin position="3"/>
        <end position="57"/>
    </location>
</feature>
<dbReference type="AlphaFoldDB" id="A0A2S7N145"/>
<keyword evidence="2" id="KW-0238">DNA-binding</keyword>
<dbReference type="OrthoDB" id="2528004at2"/>
<dbReference type="GO" id="GO:0000976">
    <property type="term" value="F:transcription cis-regulatory region binding"/>
    <property type="evidence" value="ECO:0007669"/>
    <property type="project" value="TreeGrafter"/>
</dbReference>
<dbReference type="PANTHER" id="PTHR30146">
    <property type="entry name" value="LACI-RELATED TRANSCRIPTIONAL REPRESSOR"/>
    <property type="match status" value="1"/>
</dbReference>
<dbReference type="PRINTS" id="PR00036">
    <property type="entry name" value="HTHLACI"/>
</dbReference>
<keyword evidence="1" id="KW-0805">Transcription regulation</keyword>
<dbReference type="Pfam" id="PF00356">
    <property type="entry name" value="LacI"/>
    <property type="match status" value="1"/>
</dbReference>
<dbReference type="InterPro" id="IPR010982">
    <property type="entry name" value="Lambda_DNA-bd_dom_sf"/>
</dbReference>
<reference evidence="5 6" key="1">
    <citation type="submission" date="2017-12" db="EMBL/GenBank/DDBJ databases">
        <title>Taxonomic description and draft genome of Pradoshia cofamensis Gen. nov., sp. nov., a thermotolerant bacillale isolated from anterior gut of earthworm Eisenia fetida.</title>
        <authorList>
            <person name="Saha T."/>
            <person name="Chakraborty R."/>
        </authorList>
    </citation>
    <scope>NUCLEOTIDE SEQUENCE [LARGE SCALE GENOMIC DNA]</scope>
    <source>
        <strain evidence="5 6">EAG3</strain>
    </source>
</reference>
<dbReference type="RefSeq" id="WP_104848883.1">
    <property type="nucleotide sequence ID" value="NZ_PKOZ01000003.1"/>
</dbReference>
<sequence length="334" mass="37172">MMTTIKDIAQRAGVSYSTVSKALNNSPLVKKETKEKILTLAKELGYEPNYAAQQLVSKQSKVIGLIWPTLERMAPSILVTKINEEISKRGYSMILSINSIDSSLEVFKRSQVDGIILFDEESHKMIDPSPHSIPLVTYGVSTNKTIPVIDVNYQDAMFKAVSYLVTLGHTKISFIGDFSPIDDRQVEKYIGFEKAMEAFNLQTNSYNFINTAGLTWYDGYVATKRLLNTSYQPTAIIGASYDISAGIIRALRESNFIIPKDLSVIGYDNIPQMANLEIPLTSIGVPIEEIAKKIVQTLFELINSLDILTPNIILEPVLNERSSCAQVVSAYQDK</sequence>
<dbReference type="Gene3D" id="3.40.50.2300">
    <property type="match status" value="2"/>
</dbReference>
<dbReference type="InterPro" id="IPR000843">
    <property type="entry name" value="HTH_LacI"/>
</dbReference>
<dbReference type="InterPro" id="IPR046335">
    <property type="entry name" value="LacI/GalR-like_sensor"/>
</dbReference>
<keyword evidence="6" id="KW-1185">Reference proteome</keyword>
<evidence type="ECO:0000256" key="1">
    <source>
        <dbReference type="ARBA" id="ARBA00023015"/>
    </source>
</evidence>
<name>A0A2S7N145_9BACI</name>
<organism evidence="5 6">
    <name type="scientific">Pradoshia eiseniae</name>
    <dbReference type="NCBI Taxonomy" id="2064768"/>
    <lineage>
        <taxon>Bacteria</taxon>
        <taxon>Bacillati</taxon>
        <taxon>Bacillota</taxon>
        <taxon>Bacilli</taxon>
        <taxon>Bacillales</taxon>
        <taxon>Bacillaceae</taxon>
        <taxon>Pradoshia</taxon>
    </lineage>
</organism>
<dbReference type="CDD" id="cd01392">
    <property type="entry name" value="HTH_LacI"/>
    <property type="match status" value="1"/>
</dbReference>
<dbReference type="Pfam" id="PF13377">
    <property type="entry name" value="Peripla_BP_3"/>
    <property type="match status" value="1"/>
</dbReference>
<dbReference type="GO" id="GO:0003700">
    <property type="term" value="F:DNA-binding transcription factor activity"/>
    <property type="evidence" value="ECO:0007669"/>
    <property type="project" value="TreeGrafter"/>
</dbReference>
<evidence type="ECO:0000259" key="4">
    <source>
        <dbReference type="PROSITE" id="PS50932"/>
    </source>
</evidence>
<dbReference type="PANTHER" id="PTHR30146:SF109">
    <property type="entry name" value="HTH-TYPE TRANSCRIPTIONAL REGULATOR GALS"/>
    <property type="match status" value="1"/>
</dbReference>
<keyword evidence="3" id="KW-0804">Transcription</keyword>
<evidence type="ECO:0000256" key="2">
    <source>
        <dbReference type="ARBA" id="ARBA00023125"/>
    </source>
</evidence>
<comment type="caution">
    <text evidence="5">The sequence shown here is derived from an EMBL/GenBank/DDBJ whole genome shotgun (WGS) entry which is preliminary data.</text>
</comment>
<dbReference type="Proteomes" id="UP000239663">
    <property type="component" value="Unassembled WGS sequence"/>
</dbReference>
<dbReference type="Gene3D" id="1.10.260.40">
    <property type="entry name" value="lambda repressor-like DNA-binding domains"/>
    <property type="match status" value="1"/>
</dbReference>
<gene>
    <name evidence="5" type="ORF">CYL18_07555</name>
</gene>
<dbReference type="PROSITE" id="PS50932">
    <property type="entry name" value="HTH_LACI_2"/>
    <property type="match status" value="1"/>
</dbReference>
<dbReference type="PROSITE" id="PS00356">
    <property type="entry name" value="HTH_LACI_1"/>
    <property type="match status" value="1"/>
</dbReference>
<proteinExistence type="predicted"/>
<accession>A0A2S7N145</accession>
<dbReference type="EMBL" id="PKOZ01000003">
    <property type="protein sequence ID" value="PQD95739.1"/>
    <property type="molecule type" value="Genomic_DNA"/>
</dbReference>
<dbReference type="SMART" id="SM00354">
    <property type="entry name" value="HTH_LACI"/>
    <property type="match status" value="1"/>
</dbReference>
<evidence type="ECO:0000256" key="3">
    <source>
        <dbReference type="ARBA" id="ARBA00023163"/>
    </source>
</evidence>
<dbReference type="InterPro" id="IPR028082">
    <property type="entry name" value="Peripla_BP_I"/>
</dbReference>
<protein>
    <submittedName>
        <fullName evidence="5">Transcriptional regulator</fullName>
    </submittedName>
</protein>
<evidence type="ECO:0000313" key="6">
    <source>
        <dbReference type="Proteomes" id="UP000239663"/>
    </source>
</evidence>
<dbReference type="SUPFAM" id="SSF53822">
    <property type="entry name" value="Periplasmic binding protein-like I"/>
    <property type="match status" value="1"/>
</dbReference>
<evidence type="ECO:0000313" key="5">
    <source>
        <dbReference type="EMBL" id="PQD95739.1"/>
    </source>
</evidence>